<dbReference type="InterPro" id="IPR050155">
    <property type="entry name" value="HAD-like_hydrolase_sf"/>
</dbReference>
<dbReference type="RefSeq" id="WP_036686285.1">
    <property type="nucleotide sequence ID" value="NZ_JNVM01000017.1"/>
</dbReference>
<evidence type="ECO:0000256" key="2">
    <source>
        <dbReference type="ARBA" id="ARBA00022723"/>
    </source>
</evidence>
<dbReference type="GO" id="GO:0006281">
    <property type="term" value="P:DNA repair"/>
    <property type="evidence" value="ECO:0007669"/>
    <property type="project" value="TreeGrafter"/>
</dbReference>
<dbReference type="SFLD" id="SFLDS00003">
    <property type="entry name" value="Haloacid_Dehalogenase"/>
    <property type="match status" value="1"/>
</dbReference>
<keyword evidence="2 9" id="KW-0479">Metal-binding</keyword>
<organism evidence="10 11">
    <name type="scientific">Paenibacillus tyrfis</name>
    <dbReference type="NCBI Taxonomy" id="1501230"/>
    <lineage>
        <taxon>Bacteria</taxon>
        <taxon>Bacillati</taxon>
        <taxon>Bacillota</taxon>
        <taxon>Bacilli</taxon>
        <taxon>Bacillales</taxon>
        <taxon>Paenibacillaceae</taxon>
        <taxon>Paenibacillus</taxon>
    </lineage>
</organism>
<dbReference type="GO" id="GO:0008967">
    <property type="term" value="F:phosphoglycolate phosphatase activity"/>
    <property type="evidence" value="ECO:0007669"/>
    <property type="project" value="TreeGrafter"/>
</dbReference>
<dbReference type="NCBIfam" id="TIGR01549">
    <property type="entry name" value="HAD-SF-IA-v1"/>
    <property type="match status" value="1"/>
</dbReference>
<feature type="binding site" evidence="9">
    <location>
        <position position="11"/>
    </location>
    <ligand>
        <name>Mg(2+)</name>
        <dbReference type="ChEBI" id="CHEBI:18420"/>
    </ligand>
</feature>
<comment type="similarity">
    <text evidence="9">Belongs to the HAD-like hydrolase superfamily. PhnX family.</text>
</comment>
<dbReference type="PANTHER" id="PTHR43434">
    <property type="entry name" value="PHOSPHOGLYCOLATE PHOSPHATASE"/>
    <property type="match status" value="1"/>
</dbReference>
<dbReference type="GO" id="GO:0019700">
    <property type="term" value="P:organic phosphonate catabolic process"/>
    <property type="evidence" value="ECO:0007669"/>
    <property type="project" value="InterPro"/>
</dbReference>
<dbReference type="EMBL" id="JNVM01000017">
    <property type="protein sequence ID" value="KEQ24108.1"/>
    <property type="molecule type" value="Genomic_DNA"/>
</dbReference>
<dbReference type="FunFam" id="1.10.150.240:FF:000006">
    <property type="entry name" value="Phosphonoacetaldehyde hydrolase"/>
    <property type="match status" value="1"/>
</dbReference>
<dbReference type="InterPro" id="IPR036412">
    <property type="entry name" value="HAD-like_sf"/>
</dbReference>
<comment type="function">
    <text evidence="7 9">Involved in phosphonate degradation.</text>
</comment>
<evidence type="ECO:0000256" key="9">
    <source>
        <dbReference type="HAMAP-Rule" id="MF_01375"/>
    </source>
</evidence>
<keyword evidence="4 9" id="KW-0460">Magnesium</keyword>
<dbReference type="InterPro" id="IPR006323">
    <property type="entry name" value="Phosphonoacetald_hydro"/>
</dbReference>
<evidence type="ECO:0000256" key="3">
    <source>
        <dbReference type="ARBA" id="ARBA00022801"/>
    </source>
</evidence>
<feature type="binding site" evidence="9">
    <location>
        <position position="183"/>
    </location>
    <ligand>
        <name>Mg(2+)</name>
        <dbReference type="ChEBI" id="CHEBI:18420"/>
    </ligand>
</feature>
<comment type="cofactor">
    <cofactor evidence="9">
        <name>Mg(2+)</name>
        <dbReference type="ChEBI" id="CHEBI:18420"/>
    </cofactor>
    <text evidence="9">Binds 1 Mg(2+) ion per subunit.</text>
</comment>
<dbReference type="OrthoDB" id="5504491at2"/>
<evidence type="ECO:0000256" key="4">
    <source>
        <dbReference type="ARBA" id="ARBA00022842"/>
    </source>
</evidence>
<protein>
    <recommendedName>
        <fullName evidence="8 9">Phosphonoacetaldehyde hydrolase</fullName>
        <shortName evidence="9">Phosphonatase</shortName>
        <ecNumber evidence="8 9">3.11.1.1</ecNumber>
    </recommendedName>
    <alternativeName>
        <fullName evidence="9">Phosphonoacetaldehyde phosphonohydrolase</fullName>
    </alternativeName>
</protein>
<dbReference type="GO" id="GO:0005829">
    <property type="term" value="C:cytosol"/>
    <property type="evidence" value="ECO:0007669"/>
    <property type="project" value="TreeGrafter"/>
</dbReference>
<keyword evidence="3 9" id="KW-0378">Hydrolase</keyword>
<dbReference type="EC" id="3.11.1.1" evidence="8 9"/>
<keyword evidence="5 9" id="KW-0704">Schiff base</keyword>
<dbReference type="NCBIfam" id="TIGR01422">
    <property type="entry name" value="phosphonatase"/>
    <property type="match status" value="1"/>
</dbReference>
<feature type="active site" description="Nucleophile" evidence="9">
    <location>
        <position position="9"/>
    </location>
</feature>
<keyword evidence="11" id="KW-1185">Reference proteome</keyword>
<dbReference type="Proteomes" id="UP000028123">
    <property type="component" value="Unassembled WGS sequence"/>
</dbReference>
<dbReference type="Gene3D" id="3.40.50.1000">
    <property type="entry name" value="HAD superfamily/HAD-like"/>
    <property type="match status" value="1"/>
</dbReference>
<evidence type="ECO:0000313" key="11">
    <source>
        <dbReference type="Proteomes" id="UP000028123"/>
    </source>
</evidence>
<dbReference type="GO" id="GO:0000287">
    <property type="term" value="F:magnesium ion binding"/>
    <property type="evidence" value="ECO:0007669"/>
    <property type="project" value="UniProtKB-UniRule"/>
</dbReference>
<dbReference type="SFLD" id="SFLDG01135">
    <property type="entry name" value="C1.5.6:_HAD__Beta-PGM__Phospha"/>
    <property type="match status" value="1"/>
</dbReference>
<dbReference type="GO" id="GO:0050194">
    <property type="term" value="F:phosphonoacetaldehyde hydrolase activity"/>
    <property type="evidence" value="ECO:0007669"/>
    <property type="project" value="UniProtKB-UniRule"/>
</dbReference>
<dbReference type="PANTHER" id="PTHR43434:SF19">
    <property type="entry name" value="PHOSPHONOACETALDEHYDE HYDROLASE"/>
    <property type="match status" value="1"/>
</dbReference>
<dbReference type="SFLD" id="SFLDG01129">
    <property type="entry name" value="C1.5:_HAD__Beta-PGM__Phosphata"/>
    <property type="match status" value="1"/>
</dbReference>
<comment type="subunit">
    <text evidence="1 9">Homodimer.</text>
</comment>
<dbReference type="SUPFAM" id="SSF56784">
    <property type="entry name" value="HAD-like"/>
    <property type="match status" value="1"/>
</dbReference>
<dbReference type="Gene3D" id="1.10.150.240">
    <property type="entry name" value="Putative phosphatase, domain 2"/>
    <property type="match status" value="1"/>
</dbReference>
<dbReference type="InterPro" id="IPR006439">
    <property type="entry name" value="HAD-SF_hydro_IA"/>
</dbReference>
<dbReference type="InterPro" id="IPR023198">
    <property type="entry name" value="PGP-like_dom2"/>
</dbReference>
<evidence type="ECO:0000256" key="6">
    <source>
        <dbReference type="ARBA" id="ARBA00052005"/>
    </source>
</evidence>
<reference evidence="10 11" key="1">
    <citation type="submission" date="2014-06" db="EMBL/GenBank/DDBJ databases">
        <title>Draft genome sequence of Paenibacillus sp. MSt1.</title>
        <authorList>
            <person name="Aw Y.K."/>
            <person name="Ong K.S."/>
            <person name="Gan H.M."/>
            <person name="Lee S.M."/>
        </authorList>
    </citation>
    <scope>NUCLEOTIDE SEQUENCE [LARGE SCALE GENOMIC DNA]</scope>
    <source>
        <strain evidence="10 11">MSt1</strain>
    </source>
</reference>
<evidence type="ECO:0000256" key="5">
    <source>
        <dbReference type="ARBA" id="ARBA00023270"/>
    </source>
</evidence>
<evidence type="ECO:0000313" key="10">
    <source>
        <dbReference type="EMBL" id="KEQ24108.1"/>
    </source>
</evidence>
<dbReference type="eggNOG" id="COG0637">
    <property type="taxonomic scope" value="Bacteria"/>
</dbReference>
<evidence type="ECO:0000256" key="8">
    <source>
        <dbReference type="ARBA" id="ARBA00066472"/>
    </source>
</evidence>
<evidence type="ECO:0000256" key="7">
    <source>
        <dbReference type="ARBA" id="ARBA00056573"/>
    </source>
</evidence>
<comment type="catalytic activity">
    <reaction evidence="6 9">
        <text>phosphonoacetaldehyde + H2O = acetaldehyde + phosphate + H(+)</text>
        <dbReference type="Rhea" id="RHEA:18905"/>
        <dbReference type="ChEBI" id="CHEBI:15343"/>
        <dbReference type="ChEBI" id="CHEBI:15377"/>
        <dbReference type="ChEBI" id="CHEBI:15378"/>
        <dbReference type="ChEBI" id="CHEBI:43474"/>
        <dbReference type="ChEBI" id="CHEBI:58383"/>
        <dbReference type="EC" id="3.11.1.1"/>
    </reaction>
</comment>
<accession>A0A081P085</accession>
<dbReference type="InterPro" id="IPR023214">
    <property type="entry name" value="HAD_sf"/>
</dbReference>
<proteinExistence type="inferred from homology"/>
<gene>
    <name evidence="9" type="primary">phnX</name>
    <name evidence="10" type="ORF">ET33_10395</name>
</gene>
<name>A0A081P085_9BACL</name>
<feature type="binding site" evidence="9">
    <location>
        <position position="9"/>
    </location>
    <ligand>
        <name>Mg(2+)</name>
        <dbReference type="ChEBI" id="CHEBI:18420"/>
    </ligand>
</feature>
<comment type="caution">
    <text evidence="10">The sequence shown here is derived from an EMBL/GenBank/DDBJ whole genome shotgun (WGS) entry which is preliminary data.</text>
</comment>
<dbReference type="Pfam" id="PF00702">
    <property type="entry name" value="Hydrolase"/>
    <property type="match status" value="1"/>
</dbReference>
<dbReference type="AlphaFoldDB" id="A0A081P085"/>
<dbReference type="CDD" id="cd02586">
    <property type="entry name" value="HAD_PHN"/>
    <property type="match status" value="1"/>
</dbReference>
<sequence length="275" mass="29933">MTVQGVILDWAGTAVDYGCFAPVAVFVEVFAKRGITLTAEEARGPMGMLKRDHLRELCRLDSVAKQWKAAFGRTPEEADVDSLYSDFELMLFGILKQYATPIPGVIELVARLRSQGIKVGSTTGYTTEMMEIVAAEAKKQGYAPDGLVTPDEMPAGRPYPWMIYENAIRLGIYPMKHIVKVGDTISDIREGLNAGTWTVSILKGSSELGMTEAEVNACDPAVLQRKLEEIGRRYRSEGAHYVIDSIGALDPVIADINRRLAAGESPCSMAAATKG</sequence>
<feature type="active site" description="Schiff-base intermediate with substrate" evidence="9">
    <location>
        <position position="50"/>
    </location>
</feature>
<evidence type="ECO:0000256" key="1">
    <source>
        <dbReference type="ARBA" id="ARBA00011738"/>
    </source>
</evidence>
<dbReference type="HAMAP" id="MF_01375">
    <property type="entry name" value="PhnX"/>
    <property type="match status" value="1"/>
</dbReference>